<feature type="active site" evidence="27">
    <location>
        <position position="138"/>
    </location>
</feature>
<keyword evidence="5" id="KW-0378">Hydrolase</keyword>
<accession>A0A0P4W049</accession>
<feature type="domain" description="Peptidase M20 dimerisation" evidence="30">
    <location>
        <begin position="258"/>
        <end position="403"/>
    </location>
</feature>
<dbReference type="InterPro" id="IPR047177">
    <property type="entry name" value="Pept_M20A"/>
</dbReference>
<feature type="active site" description="Proton acceptor" evidence="27">
    <location>
        <position position="208"/>
    </location>
</feature>
<evidence type="ECO:0000256" key="3">
    <source>
        <dbReference type="ARBA" id="ARBA00022670"/>
    </source>
</evidence>
<comment type="catalytic activity">
    <reaction evidence="24">
        <text>L-phenylalanine + (9Z)-octadecenoate = N-(9Z-octadecenoyl)-L-phenylalanine + H2O</text>
        <dbReference type="Rhea" id="RHEA:51300"/>
        <dbReference type="ChEBI" id="CHEBI:15377"/>
        <dbReference type="ChEBI" id="CHEBI:30823"/>
        <dbReference type="ChEBI" id="CHEBI:58095"/>
        <dbReference type="ChEBI" id="CHEBI:134020"/>
    </reaction>
    <physiologicalReaction direction="left-to-right" evidence="24">
        <dbReference type="Rhea" id="RHEA:51301"/>
    </physiologicalReaction>
    <physiologicalReaction direction="right-to-left" evidence="24">
        <dbReference type="Rhea" id="RHEA:51302"/>
    </physiologicalReaction>
</comment>
<comment type="catalytic activity">
    <reaction evidence="20">
        <text>N-(9Z-octadecenoyl)-L-glutamine + H2O = L-glutamine + (9Z)-octadecenoate</text>
        <dbReference type="Rhea" id="RHEA:51356"/>
        <dbReference type="ChEBI" id="CHEBI:15377"/>
        <dbReference type="ChEBI" id="CHEBI:30823"/>
        <dbReference type="ChEBI" id="CHEBI:58359"/>
        <dbReference type="ChEBI" id="CHEBI:134033"/>
    </reaction>
    <physiologicalReaction direction="left-to-right" evidence="20">
        <dbReference type="Rhea" id="RHEA:51357"/>
    </physiologicalReaction>
</comment>
<sequence>MVDWRRLVKVAGGVVGVVVGVVALLLGVALVRALTLEDFDYQEKDIDPGARDELPESYLKGLPAVMARALAIPTVSYSPGNYDVDELLRFHEFLRESFPNVFNSSIIEVEVVNKLSLLLTVKGAQDDFMPYLLMGHMDVVPVDKEKWTHDPWGGLILPDPSTGESYIWGRGAIDNKVAVIGIMSALEYLARTGFQPERTFYVAFGHDEEVRGEDGAGHMGRLLQERGVKLDFILDEGLPVLKDMIRGMDKPVAPIGVTEKGWLSMDLEVEGPAGHSSMPPLVSAVTRLSRALVALADNPHPSMFGSGPESDMLAYLAPKASWPHKLVFANLWLFKPILEMVLSSKRETNALIRTTTCATIVRAGVKENVVPSFARATINHRIHPSQNIKEVIQHDRKVINDPTVKITNLDGTEAHPVSPYGPEVAPWRLLSASIHHHFPEAVTVPGLLVGNTDTKYYLKLTSRVYRFNPVSLRISEMSMYHGHNEKISVSSFTTAVSFYHHLILAADIQVAPLKSSPGHKAGEL</sequence>
<evidence type="ECO:0000256" key="28">
    <source>
        <dbReference type="PIRSR" id="PIRSR037217-2"/>
    </source>
</evidence>
<feature type="binding site" evidence="28">
    <location>
        <position position="481"/>
    </location>
    <ligand>
        <name>Zn(2+)</name>
        <dbReference type="ChEBI" id="CHEBI:29105"/>
        <label>1</label>
    </ligand>
</feature>
<dbReference type="PANTHER" id="PTHR45962:SF1">
    <property type="entry name" value="N-FATTY-ACYL-AMINO ACID SYNTHASE_HYDROLASE PM20D1"/>
    <property type="match status" value="1"/>
</dbReference>
<comment type="catalytic activity">
    <reaction evidence="10">
        <text>N-(4Z,7Z,10Z,13Z,16Z,19Z-docosahexaenoyl)-L-phenylalanine + H2O = (4Z,7Z,10Z,13Z,16Z,19Z)-docosahexaenoate + L-phenylalanine</text>
        <dbReference type="Rhea" id="RHEA:64132"/>
        <dbReference type="ChEBI" id="CHEBI:15377"/>
        <dbReference type="ChEBI" id="CHEBI:58095"/>
        <dbReference type="ChEBI" id="CHEBI:77016"/>
        <dbReference type="ChEBI" id="CHEBI:149701"/>
    </reaction>
    <physiologicalReaction direction="left-to-right" evidence="10">
        <dbReference type="Rhea" id="RHEA:64133"/>
    </physiologicalReaction>
</comment>
<comment type="catalytic activity">
    <reaction evidence="11">
        <text>N-octadecanoyl-L-phenylalanine + H2O = octadecanoate + L-phenylalanine</text>
        <dbReference type="Rhea" id="RHEA:64128"/>
        <dbReference type="ChEBI" id="CHEBI:15377"/>
        <dbReference type="ChEBI" id="CHEBI:25629"/>
        <dbReference type="ChEBI" id="CHEBI:58095"/>
        <dbReference type="ChEBI" id="CHEBI:149700"/>
    </reaction>
    <physiologicalReaction direction="left-to-right" evidence="11">
        <dbReference type="Rhea" id="RHEA:64129"/>
    </physiologicalReaction>
</comment>
<protein>
    <recommendedName>
        <fullName evidence="30">Peptidase M20 dimerisation domain-containing protein</fullName>
    </recommendedName>
</protein>
<evidence type="ECO:0000256" key="21">
    <source>
        <dbReference type="ARBA" id="ARBA00048822"/>
    </source>
</evidence>
<dbReference type="FunFam" id="3.40.630.10:FF:000027">
    <property type="entry name" value="N-fatty-acyl-amino acid synthase/hydrolase PM20D1"/>
    <property type="match status" value="1"/>
</dbReference>
<evidence type="ECO:0000256" key="17">
    <source>
        <dbReference type="ARBA" id="ARBA00048402"/>
    </source>
</evidence>
<keyword evidence="29" id="KW-0472">Membrane</keyword>
<comment type="catalytic activity">
    <reaction evidence="14">
        <text>N-hexadecanoyl-L-phenylalanine + H2O = hexadecanoate + L-phenylalanine</text>
        <dbReference type="Rhea" id="RHEA:64124"/>
        <dbReference type="ChEBI" id="CHEBI:7896"/>
        <dbReference type="ChEBI" id="CHEBI:15377"/>
        <dbReference type="ChEBI" id="CHEBI:58095"/>
        <dbReference type="ChEBI" id="CHEBI:149699"/>
    </reaction>
    <physiologicalReaction direction="left-to-right" evidence="14">
        <dbReference type="Rhea" id="RHEA:64125"/>
    </physiologicalReaction>
</comment>
<evidence type="ECO:0000256" key="25">
    <source>
        <dbReference type="ARBA" id="ARBA00049100"/>
    </source>
</evidence>
<evidence type="ECO:0000256" key="13">
    <source>
        <dbReference type="ARBA" id="ARBA00047874"/>
    </source>
</evidence>
<dbReference type="GO" id="GO:0004181">
    <property type="term" value="F:metallocarboxypeptidase activity"/>
    <property type="evidence" value="ECO:0007669"/>
    <property type="project" value="InterPro"/>
</dbReference>
<evidence type="ECO:0000256" key="7">
    <source>
        <dbReference type="ARBA" id="ARBA00034698"/>
    </source>
</evidence>
<comment type="catalytic activity">
    <reaction evidence="18">
        <text>an N-acyl-L-amino acid + H2O = an L-alpha-amino acid + a carboxylate</text>
        <dbReference type="Rhea" id="RHEA:15565"/>
        <dbReference type="ChEBI" id="CHEBI:15377"/>
        <dbReference type="ChEBI" id="CHEBI:29067"/>
        <dbReference type="ChEBI" id="CHEBI:59869"/>
        <dbReference type="ChEBI" id="CHEBI:59874"/>
        <dbReference type="EC" id="3.5.1.14"/>
    </reaction>
    <physiologicalReaction direction="left-to-right" evidence="18">
        <dbReference type="Rhea" id="RHEA:15566"/>
    </physiologicalReaction>
    <physiologicalReaction direction="right-to-left" evidence="18">
        <dbReference type="Rhea" id="RHEA:15567"/>
    </physiologicalReaction>
</comment>
<comment type="catalytic activity">
    <reaction evidence="23">
        <text>an N-acyl-aromatic L-alpha-amino acid + H2O = an aromatic L-alpha-amino acid + a carboxylate</text>
        <dbReference type="Rhea" id="RHEA:54184"/>
        <dbReference type="ChEBI" id="CHEBI:15377"/>
        <dbReference type="ChEBI" id="CHEBI:29067"/>
        <dbReference type="ChEBI" id="CHEBI:84824"/>
        <dbReference type="ChEBI" id="CHEBI:138093"/>
        <dbReference type="EC" id="3.5.1.114"/>
    </reaction>
    <physiologicalReaction direction="left-to-right" evidence="23">
        <dbReference type="Rhea" id="RHEA:54185"/>
    </physiologicalReaction>
    <physiologicalReaction direction="right-to-left" evidence="23">
        <dbReference type="Rhea" id="RHEA:54186"/>
    </physiologicalReaction>
</comment>
<evidence type="ECO:0000256" key="22">
    <source>
        <dbReference type="ARBA" id="ARBA00048827"/>
    </source>
</evidence>
<dbReference type="Gene3D" id="1.10.150.900">
    <property type="match status" value="1"/>
</dbReference>
<proteinExistence type="inferred from homology"/>
<evidence type="ECO:0000256" key="19">
    <source>
        <dbReference type="ARBA" id="ARBA00048597"/>
    </source>
</evidence>
<dbReference type="GO" id="GO:0004046">
    <property type="term" value="F:aminoacylase activity"/>
    <property type="evidence" value="ECO:0007669"/>
    <property type="project" value="UniProtKB-EC"/>
</dbReference>
<dbReference type="Gene3D" id="3.40.630.10">
    <property type="entry name" value="Zn peptidases"/>
    <property type="match status" value="1"/>
</dbReference>
<dbReference type="PIRSF" id="PIRSF037217">
    <property type="entry name" value="Carboxypeptidase_S"/>
    <property type="match status" value="1"/>
</dbReference>
<dbReference type="EMBL" id="GDRN01082992">
    <property type="protein sequence ID" value="JAI61740.1"/>
    <property type="molecule type" value="Transcribed_RNA"/>
</dbReference>
<comment type="catalytic activity">
    <reaction evidence="22">
        <text>N-(9Z-octadecenoyl)-L-leucine + H2O = L-leucine + (9Z)-octadecenoate</text>
        <dbReference type="Rhea" id="RHEA:51360"/>
        <dbReference type="ChEBI" id="CHEBI:15377"/>
        <dbReference type="ChEBI" id="CHEBI:30823"/>
        <dbReference type="ChEBI" id="CHEBI:57427"/>
        <dbReference type="ChEBI" id="CHEBI:134035"/>
    </reaction>
    <physiologicalReaction direction="left-to-right" evidence="22">
        <dbReference type="Rhea" id="RHEA:51361"/>
    </physiologicalReaction>
    <physiologicalReaction direction="right-to-left" evidence="22">
        <dbReference type="Rhea" id="RHEA:51362"/>
    </physiologicalReaction>
</comment>
<comment type="catalytic activity">
    <reaction evidence="12">
        <text>N-(9Z-octadecenoyl)-L-tyrosine + H2O = L-tyrosine + (9Z)-octadecenoate</text>
        <dbReference type="Rhea" id="RHEA:64184"/>
        <dbReference type="ChEBI" id="CHEBI:15377"/>
        <dbReference type="ChEBI" id="CHEBI:30823"/>
        <dbReference type="ChEBI" id="CHEBI:58315"/>
        <dbReference type="ChEBI" id="CHEBI:149734"/>
    </reaction>
    <physiologicalReaction direction="left-to-right" evidence="12">
        <dbReference type="Rhea" id="RHEA:64185"/>
    </physiologicalReaction>
</comment>
<evidence type="ECO:0000256" key="26">
    <source>
        <dbReference type="ARBA" id="ARBA00049457"/>
    </source>
</evidence>
<comment type="catalytic activity">
    <reaction evidence="17">
        <text>N-(5Z,8Z,11Z,14Z)-eicosatetraenoyl-glycine + H2O = (5Z,8Z,11Z,14Z)-eicosatetraenoate + glycine</text>
        <dbReference type="Rhea" id="RHEA:64108"/>
        <dbReference type="ChEBI" id="CHEBI:15377"/>
        <dbReference type="ChEBI" id="CHEBI:32395"/>
        <dbReference type="ChEBI" id="CHEBI:57305"/>
        <dbReference type="ChEBI" id="CHEBI:59002"/>
    </reaction>
    <physiologicalReaction direction="left-to-right" evidence="17">
        <dbReference type="Rhea" id="RHEA:64109"/>
    </physiologicalReaction>
    <physiologicalReaction direction="right-to-left" evidence="17">
        <dbReference type="Rhea" id="RHEA:64110"/>
    </physiologicalReaction>
</comment>
<keyword evidence="4 28" id="KW-0479">Metal-binding</keyword>
<comment type="catalytic activity">
    <reaction evidence="16">
        <text>N-(9Z-octadecenoyl)-L-asparagine + H2O = L-asparagine + (9Z)-octadecenoate</text>
        <dbReference type="Rhea" id="RHEA:64136"/>
        <dbReference type="ChEBI" id="CHEBI:15377"/>
        <dbReference type="ChEBI" id="CHEBI:30823"/>
        <dbReference type="ChEBI" id="CHEBI:58048"/>
        <dbReference type="ChEBI" id="CHEBI:149730"/>
    </reaction>
    <physiologicalReaction direction="left-to-right" evidence="16">
        <dbReference type="Rhea" id="RHEA:64137"/>
    </physiologicalReaction>
</comment>
<dbReference type="Pfam" id="PF07687">
    <property type="entry name" value="M20_dimer"/>
    <property type="match status" value="1"/>
</dbReference>
<evidence type="ECO:0000256" key="8">
    <source>
        <dbReference type="ARBA" id="ARBA00046147"/>
    </source>
</evidence>
<evidence type="ECO:0000256" key="5">
    <source>
        <dbReference type="ARBA" id="ARBA00022801"/>
    </source>
</evidence>
<dbReference type="SUPFAM" id="SSF53187">
    <property type="entry name" value="Zn-dependent exopeptidases"/>
    <property type="match status" value="1"/>
</dbReference>
<evidence type="ECO:0000256" key="29">
    <source>
        <dbReference type="SAM" id="Phobius"/>
    </source>
</evidence>
<feature type="binding site" evidence="28">
    <location>
        <position position="174"/>
    </location>
    <ligand>
        <name>Zn(2+)</name>
        <dbReference type="ChEBI" id="CHEBI:29105"/>
        <label>1</label>
    </ligand>
</feature>
<keyword evidence="3" id="KW-0645">Protease</keyword>
<dbReference type="InterPro" id="IPR002933">
    <property type="entry name" value="Peptidase_M20"/>
</dbReference>
<dbReference type="FunFam" id="1.10.150.900:FF:000003">
    <property type="entry name" value="N-fatty-acyl-amino acid synthase/hydrolase PM20D1"/>
    <property type="match status" value="1"/>
</dbReference>
<feature type="binding site" evidence="28">
    <location>
        <position position="136"/>
    </location>
    <ligand>
        <name>Zn(2+)</name>
        <dbReference type="ChEBI" id="CHEBI:29105"/>
        <label>2</label>
    </ligand>
</feature>
<dbReference type="GO" id="GO:0006508">
    <property type="term" value="P:proteolysis"/>
    <property type="evidence" value="ECO:0007669"/>
    <property type="project" value="UniProtKB-KW"/>
</dbReference>
<evidence type="ECO:0000256" key="6">
    <source>
        <dbReference type="ARBA" id="ARBA00022833"/>
    </source>
</evidence>
<dbReference type="InterPro" id="IPR017141">
    <property type="entry name" value="Pept_M20_carboxypep"/>
</dbReference>
<comment type="catalytic activity">
    <reaction evidence="15">
        <text>N-(9Z-octadecenoyl)-L-methionine + H2O = (9Z)-octadecenoate + L-methionine</text>
        <dbReference type="Rhea" id="RHEA:64144"/>
        <dbReference type="ChEBI" id="CHEBI:15377"/>
        <dbReference type="ChEBI" id="CHEBI:30823"/>
        <dbReference type="ChEBI" id="CHEBI:57844"/>
        <dbReference type="ChEBI" id="CHEBI:149732"/>
    </reaction>
    <physiologicalReaction direction="left-to-right" evidence="15">
        <dbReference type="Rhea" id="RHEA:64145"/>
    </physiologicalReaction>
</comment>
<evidence type="ECO:0000256" key="16">
    <source>
        <dbReference type="ARBA" id="ARBA00048380"/>
    </source>
</evidence>
<evidence type="ECO:0000256" key="2">
    <source>
        <dbReference type="ARBA" id="ARBA00006247"/>
    </source>
</evidence>
<comment type="similarity">
    <text evidence="2">Belongs to the peptidase M20A family.</text>
</comment>
<dbReference type="GO" id="GO:0043604">
    <property type="term" value="P:amide biosynthetic process"/>
    <property type="evidence" value="ECO:0007669"/>
    <property type="project" value="TreeGrafter"/>
</dbReference>
<evidence type="ECO:0000256" key="14">
    <source>
        <dbReference type="ARBA" id="ARBA00047879"/>
    </source>
</evidence>
<dbReference type="InterPro" id="IPR011650">
    <property type="entry name" value="Peptidase_M20_dimer"/>
</dbReference>
<keyword evidence="6 28" id="KW-0862">Zinc</keyword>
<comment type="catalytic activity">
    <reaction evidence="13">
        <text>(5Z,8Z,11Z,14Z)-eicosatetraenoate + L-phenylalanine = N-(5Z,8Z,11Z,14Z-eicosatetraenoyl)-L-phenylalanine + H2O</text>
        <dbReference type="Rhea" id="RHEA:51312"/>
        <dbReference type="ChEBI" id="CHEBI:15377"/>
        <dbReference type="ChEBI" id="CHEBI:32395"/>
        <dbReference type="ChEBI" id="CHEBI:58095"/>
        <dbReference type="ChEBI" id="CHEBI:134022"/>
    </reaction>
    <physiologicalReaction direction="left-to-right" evidence="13">
        <dbReference type="Rhea" id="RHEA:51313"/>
    </physiologicalReaction>
    <physiologicalReaction direction="right-to-left" evidence="13">
        <dbReference type="Rhea" id="RHEA:51314"/>
    </physiologicalReaction>
</comment>
<dbReference type="SUPFAM" id="SSF55031">
    <property type="entry name" value="Bacterial exopeptidase dimerisation domain"/>
    <property type="match status" value="1"/>
</dbReference>
<dbReference type="PANTHER" id="PTHR45962">
    <property type="entry name" value="N-FATTY-ACYL-AMINO ACID SYNTHASE/HYDROLASE PM20D1"/>
    <property type="match status" value="1"/>
</dbReference>
<dbReference type="GO" id="GO:0005576">
    <property type="term" value="C:extracellular region"/>
    <property type="evidence" value="ECO:0007669"/>
    <property type="project" value="UniProtKB-ARBA"/>
</dbReference>
<comment type="pathway">
    <text evidence="7">Amino-acid metabolism.</text>
</comment>
<comment type="catalytic activity">
    <reaction evidence="19">
        <text>N-(9Z-octadecenoyl)-L-serine + H2O = L-serine + (9Z)-octadecenoate</text>
        <dbReference type="Rhea" id="RHEA:51352"/>
        <dbReference type="ChEBI" id="CHEBI:15377"/>
        <dbReference type="ChEBI" id="CHEBI:30823"/>
        <dbReference type="ChEBI" id="CHEBI:33384"/>
        <dbReference type="ChEBI" id="CHEBI:134031"/>
    </reaction>
    <physiologicalReaction direction="left-to-right" evidence="19">
        <dbReference type="Rhea" id="RHEA:51353"/>
    </physiologicalReaction>
</comment>
<dbReference type="GO" id="GO:0046872">
    <property type="term" value="F:metal ion binding"/>
    <property type="evidence" value="ECO:0007669"/>
    <property type="project" value="UniProtKB-KW"/>
</dbReference>
<reference evidence="31" key="1">
    <citation type="submission" date="2015-09" db="EMBL/GenBank/DDBJ databases">
        <title>Scylla olivacea transcriptome.</title>
        <authorList>
            <person name="Ikhwanuddin M."/>
        </authorList>
    </citation>
    <scope>NUCLEOTIDE SEQUENCE</scope>
</reference>
<keyword evidence="29" id="KW-0812">Transmembrane</keyword>
<dbReference type="GO" id="GO:1990845">
    <property type="term" value="P:adaptive thermogenesis"/>
    <property type="evidence" value="ECO:0007669"/>
    <property type="project" value="UniProtKB-ARBA"/>
</dbReference>
<comment type="catalytic activity">
    <reaction evidence="26">
        <text>N-(9Z-octadecenoyl)-L-lysine + H2O = L-lysine + (9Z)-octadecenoate</text>
        <dbReference type="Rhea" id="RHEA:64192"/>
        <dbReference type="ChEBI" id="CHEBI:15377"/>
        <dbReference type="ChEBI" id="CHEBI:30823"/>
        <dbReference type="ChEBI" id="CHEBI:32551"/>
        <dbReference type="ChEBI" id="CHEBI:149731"/>
    </reaction>
    <physiologicalReaction direction="left-to-right" evidence="26">
        <dbReference type="Rhea" id="RHEA:64193"/>
    </physiologicalReaction>
</comment>
<feature type="transmembrane region" description="Helical" evidence="29">
    <location>
        <begin position="7"/>
        <end position="31"/>
    </location>
</feature>
<feature type="binding site" evidence="28">
    <location>
        <position position="174"/>
    </location>
    <ligand>
        <name>Zn(2+)</name>
        <dbReference type="ChEBI" id="CHEBI:29105"/>
        <label>2</label>
    </ligand>
</feature>
<evidence type="ECO:0000256" key="23">
    <source>
        <dbReference type="ARBA" id="ARBA00048840"/>
    </source>
</evidence>
<evidence type="ECO:0000256" key="18">
    <source>
        <dbReference type="ARBA" id="ARBA00048579"/>
    </source>
</evidence>
<evidence type="ECO:0000256" key="24">
    <source>
        <dbReference type="ARBA" id="ARBA00048879"/>
    </source>
</evidence>
<evidence type="ECO:0000256" key="1">
    <source>
        <dbReference type="ARBA" id="ARBA00004872"/>
    </source>
</evidence>
<evidence type="ECO:0000256" key="15">
    <source>
        <dbReference type="ARBA" id="ARBA00048145"/>
    </source>
</evidence>
<dbReference type="Pfam" id="PF01546">
    <property type="entry name" value="Peptidase_M20"/>
    <property type="match status" value="1"/>
</dbReference>
<comment type="catalytic activity">
    <reaction evidence="25">
        <text>N-(5Z,8Z,11Z,14Z-eicosatetraenoyl)-L-serine + H2O = (5Z,8Z,11Z,14Z)-eicosatetraenoate + L-serine</text>
        <dbReference type="Rhea" id="RHEA:64116"/>
        <dbReference type="ChEBI" id="CHEBI:15377"/>
        <dbReference type="ChEBI" id="CHEBI:32395"/>
        <dbReference type="ChEBI" id="CHEBI:33384"/>
        <dbReference type="ChEBI" id="CHEBI:149697"/>
    </reaction>
    <physiologicalReaction direction="left-to-right" evidence="25">
        <dbReference type="Rhea" id="RHEA:64117"/>
    </physiologicalReaction>
    <physiologicalReaction direction="right-to-left" evidence="25">
        <dbReference type="Rhea" id="RHEA:64118"/>
    </physiologicalReaction>
</comment>
<dbReference type="Gene3D" id="3.30.70.360">
    <property type="match status" value="1"/>
</dbReference>
<dbReference type="AlphaFoldDB" id="A0A0P4W049"/>
<evidence type="ECO:0000256" key="12">
    <source>
        <dbReference type="ARBA" id="ARBA00047866"/>
    </source>
</evidence>
<comment type="catalytic activity">
    <reaction evidence="21">
        <text>N-(9Z-octadecenoyl)-L-tryptophan + H2O = L-tryptophan + (9Z)-octadecenoate</text>
        <dbReference type="Rhea" id="RHEA:64176"/>
        <dbReference type="ChEBI" id="CHEBI:15377"/>
        <dbReference type="ChEBI" id="CHEBI:30823"/>
        <dbReference type="ChEBI" id="CHEBI:57912"/>
        <dbReference type="ChEBI" id="CHEBI:149733"/>
    </reaction>
    <physiologicalReaction direction="left-to-right" evidence="21">
        <dbReference type="Rhea" id="RHEA:64177"/>
    </physiologicalReaction>
</comment>
<evidence type="ECO:0000313" key="31">
    <source>
        <dbReference type="EMBL" id="JAI61740.1"/>
    </source>
</evidence>
<feature type="binding site" evidence="28">
    <location>
        <position position="209"/>
    </location>
    <ligand>
        <name>Zn(2+)</name>
        <dbReference type="ChEBI" id="CHEBI:29105"/>
        <label>1</label>
    </ligand>
</feature>
<dbReference type="GO" id="GO:0006629">
    <property type="term" value="P:lipid metabolic process"/>
    <property type="evidence" value="ECO:0007669"/>
    <property type="project" value="UniProtKB-ARBA"/>
</dbReference>
<dbReference type="GO" id="GO:0006520">
    <property type="term" value="P:amino acid metabolic process"/>
    <property type="evidence" value="ECO:0007669"/>
    <property type="project" value="UniProtKB-ARBA"/>
</dbReference>
<evidence type="ECO:0000256" key="27">
    <source>
        <dbReference type="PIRSR" id="PIRSR037217-1"/>
    </source>
</evidence>
<evidence type="ECO:0000256" key="10">
    <source>
        <dbReference type="ARBA" id="ARBA00047567"/>
    </source>
</evidence>
<dbReference type="InterPro" id="IPR036264">
    <property type="entry name" value="Bact_exopeptidase_dim_dom"/>
</dbReference>
<comment type="function">
    <text evidence="8">Secreted enzyme that regulates the endogenous N-fatty acyl amino acid (NAAs) tissue and circulating levels by functioning as a bidirectional NAA synthase/hydrolase. It condenses free fatty acids and free amino acids to generate NAAs and bidirectionally catalyzes the reverse hydrolysis reaction. Some of these NAAs stimulate oxidative metabolism via mitochondrial uncoupling, increasing energy expenditure in a UPC1-independent manner. Thereby, this secreted protein may indirectly regulate whole body energy expenditure. PM20D1 circulates in tight association with both low- and high-density (LDL and HDL,respectively) lipoprotein particles.</text>
</comment>
<evidence type="ECO:0000256" key="9">
    <source>
        <dbReference type="ARBA" id="ARBA00047450"/>
    </source>
</evidence>
<dbReference type="GO" id="GO:0043605">
    <property type="term" value="P:amide catabolic process"/>
    <property type="evidence" value="ECO:0007669"/>
    <property type="project" value="UniProtKB-ARBA"/>
</dbReference>
<feature type="binding site" evidence="28">
    <location>
        <position position="235"/>
    </location>
    <ligand>
        <name>Zn(2+)</name>
        <dbReference type="ChEBI" id="CHEBI:29105"/>
        <label>2</label>
    </ligand>
</feature>
<comment type="catalytic activity">
    <reaction evidence="9">
        <text>(9Z)-octadecenoate + glycine = N-(9Z-octadecenoyl)glycine + H2O</text>
        <dbReference type="Rhea" id="RHEA:51316"/>
        <dbReference type="ChEBI" id="CHEBI:15377"/>
        <dbReference type="ChEBI" id="CHEBI:30823"/>
        <dbReference type="ChEBI" id="CHEBI:57305"/>
        <dbReference type="ChEBI" id="CHEBI:133992"/>
    </reaction>
    <physiologicalReaction direction="right-to-left" evidence="9">
        <dbReference type="Rhea" id="RHEA:51318"/>
    </physiologicalReaction>
</comment>
<keyword evidence="29" id="KW-1133">Transmembrane helix</keyword>
<organism evidence="31">
    <name type="scientific">Scylla olivacea</name>
    <name type="common">Orange mud crab</name>
    <name type="synonym">Cancer olivacea</name>
    <dbReference type="NCBI Taxonomy" id="85551"/>
    <lineage>
        <taxon>Eukaryota</taxon>
        <taxon>Metazoa</taxon>
        <taxon>Ecdysozoa</taxon>
        <taxon>Arthropoda</taxon>
        <taxon>Crustacea</taxon>
        <taxon>Multicrustacea</taxon>
        <taxon>Malacostraca</taxon>
        <taxon>Eumalacostraca</taxon>
        <taxon>Eucarida</taxon>
        <taxon>Decapoda</taxon>
        <taxon>Pleocyemata</taxon>
        <taxon>Brachyura</taxon>
        <taxon>Eubrachyura</taxon>
        <taxon>Portunoidea</taxon>
        <taxon>Portunidae</taxon>
        <taxon>Portuninae</taxon>
        <taxon>Scylla</taxon>
    </lineage>
</organism>
<name>A0A0P4W049_SCYOL</name>
<evidence type="ECO:0000259" key="30">
    <source>
        <dbReference type="Pfam" id="PF07687"/>
    </source>
</evidence>
<comment type="pathway">
    <text evidence="1">Lipid metabolism; fatty acid metabolism.</text>
</comment>
<evidence type="ECO:0000256" key="11">
    <source>
        <dbReference type="ARBA" id="ARBA00047723"/>
    </source>
</evidence>
<evidence type="ECO:0000256" key="20">
    <source>
        <dbReference type="ARBA" id="ARBA00048729"/>
    </source>
</evidence>
<evidence type="ECO:0000256" key="4">
    <source>
        <dbReference type="ARBA" id="ARBA00022723"/>
    </source>
</evidence>